<reference evidence="5 6" key="1">
    <citation type="submission" date="2019-03" db="EMBL/GenBank/DDBJ databases">
        <title>Genomic Encyclopedia of Archaeal and Bacterial Type Strains, Phase II (KMG-II): from individual species to whole genera.</title>
        <authorList>
            <person name="Goeker M."/>
        </authorList>
    </citation>
    <scope>NUCLEOTIDE SEQUENCE [LARGE SCALE GENOMIC DNA]</scope>
    <source>
        <strain evidence="5 6">DSM 15388</strain>
    </source>
</reference>
<dbReference type="HAMAP" id="MF_00695">
    <property type="entry name" value="HflD_protein"/>
    <property type="match status" value="1"/>
</dbReference>
<sequence length="208" mass="23026">MDSTINRQTLALAGVFQAAKLVDRLAKSGMIELQQIESTIESILNLNPSSYEDVFKGTENVAIGLNTLKEAMAKNGRGVNREVLQYAMGIIAVQNKLQKRPDLMEALSNSLDRTVDQQKYFGSFSHEAVIASAAQCYESSVSKLSFRIRVTGNPSHLQNPKVAEKIRTILLFGVRCAMLWRQAGGHRWHFLTSRKAIKDCADGLLSVV</sequence>
<protein>
    <recommendedName>
        <fullName evidence="4">High frequency lysogenization protein HflD homolog</fullName>
    </recommendedName>
</protein>
<dbReference type="GO" id="GO:0005886">
    <property type="term" value="C:plasma membrane"/>
    <property type="evidence" value="ECO:0007669"/>
    <property type="project" value="UniProtKB-SubCell"/>
</dbReference>
<keyword evidence="2 4" id="KW-0963">Cytoplasm</keyword>
<evidence type="ECO:0000256" key="2">
    <source>
        <dbReference type="ARBA" id="ARBA00022490"/>
    </source>
</evidence>
<comment type="similarity">
    <text evidence="4">Belongs to the HflD family.</text>
</comment>
<dbReference type="InterPro" id="IPR007451">
    <property type="entry name" value="HflD"/>
</dbReference>
<keyword evidence="1 4" id="KW-1003">Cell membrane</keyword>
<dbReference type="Pfam" id="PF04356">
    <property type="entry name" value="DUF489"/>
    <property type="match status" value="1"/>
</dbReference>
<evidence type="ECO:0000256" key="1">
    <source>
        <dbReference type="ARBA" id="ARBA00022475"/>
    </source>
</evidence>
<keyword evidence="3 4" id="KW-0472">Membrane</keyword>
<dbReference type="Gene3D" id="1.10.3890.10">
    <property type="entry name" value="HflD-like"/>
    <property type="match status" value="1"/>
</dbReference>
<dbReference type="AlphaFoldDB" id="A0A4R3I8L8"/>
<dbReference type="OrthoDB" id="9788031at2"/>
<dbReference type="SUPFAM" id="SSF101322">
    <property type="entry name" value="YcfC-like"/>
    <property type="match status" value="1"/>
</dbReference>
<dbReference type="NCBIfam" id="NF001246">
    <property type="entry name" value="PRK00218.1-2"/>
    <property type="match status" value="1"/>
</dbReference>
<dbReference type="PANTHER" id="PTHR38100">
    <property type="entry name" value="HIGH FREQUENCY LYSOGENIZATION PROTEIN HFLD"/>
    <property type="match status" value="1"/>
</dbReference>
<evidence type="ECO:0000256" key="3">
    <source>
        <dbReference type="ARBA" id="ARBA00023136"/>
    </source>
</evidence>
<dbReference type="InterPro" id="IPR035932">
    <property type="entry name" value="HflD-like_sf"/>
</dbReference>
<organism evidence="5 6">
    <name type="scientific">Reinekea marinisedimentorum</name>
    <dbReference type="NCBI Taxonomy" id="230495"/>
    <lineage>
        <taxon>Bacteria</taxon>
        <taxon>Pseudomonadati</taxon>
        <taxon>Pseudomonadota</taxon>
        <taxon>Gammaproteobacteria</taxon>
        <taxon>Oceanospirillales</taxon>
        <taxon>Saccharospirillaceae</taxon>
        <taxon>Reinekea</taxon>
    </lineage>
</organism>
<dbReference type="RefSeq" id="WP_132700391.1">
    <property type="nucleotide sequence ID" value="NZ_SLZR01000003.1"/>
</dbReference>
<gene>
    <name evidence="4" type="primary">hflD</name>
    <name evidence="5" type="ORF">BCF53_103135</name>
</gene>
<comment type="subcellular location">
    <subcellularLocation>
        <location evidence="4">Cytoplasm</location>
    </subcellularLocation>
    <subcellularLocation>
        <location evidence="4">Cell membrane</location>
        <topology evidence="4">Peripheral membrane protein</topology>
        <orientation evidence="4">Cytoplasmic side</orientation>
    </subcellularLocation>
</comment>
<dbReference type="GO" id="GO:0005737">
    <property type="term" value="C:cytoplasm"/>
    <property type="evidence" value="ECO:0007669"/>
    <property type="project" value="UniProtKB-SubCell"/>
</dbReference>
<evidence type="ECO:0000313" key="6">
    <source>
        <dbReference type="Proteomes" id="UP000295793"/>
    </source>
</evidence>
<keyword evidence="6" id="KW-1185">Reference proteome</keyword>
<comment type="caution">
    <text evidence="5">The sequence shown here is derived from an EMBL/GenBank/DDBJ whole genome shotgun (WGS) entry which is preliminary data.</text>
</comment>
<name>A0A4R3I8L8_9GAMM</name>
<dbReference type="Proteomes" id="UP000295793">
    <property type="component" value="Unassembled WGS sequence"/>
</dbReference>
<dbReference type="EMBL" id="SLZR01000003">
    <property type="protein sequence ID" value="TCS42474.1"/>
    <property type="molecule type" value="Genomic_DNA"/>
</dbReference>
<accession>A0A4R3I8L8</accession>
<evidence type="ECO:0000256" key="4">
    <source>
        <dbReference type="HAMAP-Rule" id="MF_00695"/>
    </source>
</evidence>
<evidence type="ECO:0000313" key="5">
    <source>
        <dbReference type="EMBL" id="TCS42474.1"/>
    </source>
</evidence>
<dbReference type="PANTHER" id="PTHR38100:SF1">
    <property type="entry name" value="HIGH FREQUENCY LYSOGENIZATION PROTEIN HFLD"/>
    <property type="match status" value="1"/>
</dbReference>
<proteinExistence type="inferred from homology"/>